<keyword evidence="5 6" id="KW-0472">Membrane</keyword>
<evidence type="ECO:0000256" key="2">
    <source>
        <dbReference type="ARBA" id="ARBA00022692"/>
    </source>
</evidence>
<dbReference type="EMBL" id="HBGN01007816">
    <property type="protein sequence ID" value="CAD9318641.1"/>
    <property type="molecule type" value="Transcribed_RNA"/>
</dbReference>
<feature type="chain" id="PRO_5030957527" evidence="7">
    <location>
        <begin position="19"/>
        <end position="449"/>
    </location>
</feature>
<dbReference type="Gene3D" id="1.20.1510.10">
    <property type="entry name" value="Cation efflux protein transmembrane domain"/>
    <property type="match status" value="2"/>
</dbReference>
<feature type="signal peptide" evidence="7">
    <location>
        <begin position="1"/>
        <end position="18"/>
    </location>
</feature>
<feature type="transmembrane region" description="Helical" evidence="6">
    <location>
        <begin position="67"/>
        <end position="87"/>
    </location>
</feature>
<keyword evidence="2 6" id="KW-0812">Transmembrane</keyword>
<feature type="transmembrane region" description="Helical" evidence="6">
    <location>
        <begin position="152"/>
        <end position="174"/>
    </location>
</feature>
<name>A0A7S2E6Y6_9STRA</name>
<reference evidence="8" key="1">
    <citation type="submission" date="2021-01" db="EMBL/GenBank/DDBJ databases">
        <authorList>
            <person name="Corre E."/>
            <person name="Pelletier E."/>
            <person name="Niang G."/>
            <person name="Scheremetjew M."/>
            <person name="Finn R."/>
            <person name="Kale V."/>
            <person name="Holt S."/>
            <person name="Cochrane G."/>
            <person name="Meng A."/>
            <person name="Brown T."/>
            <person name="Cohen L."/>
        </authorList>
    </citation>
    <scope>NUCLEOTIDE SEQUENCE</scope>
    <source>
        <strain evidence="8">Pop2</strain>
    </source>
</reference>
<sequence length="449" mass="49640">MLLACVPFFLALLTLSNGLSFSYSEYYHIHMIFLFSLSTNTHHWILSMMHIYSHLSMYVHACIHQQSTAFISFTAFMIVQSIAAYIAKSEAMMGDSAAMAVDSMTYAFNLVAERMKNKADEEDANADYSGITMEQKAEFIRIQNRDRRKMRLCLELVPPLISVSTLIGVTIVVLHDAITTLILDSQREEEEQSRPSLELMFVFSTLNLGLDFLNVCCFAKAKHAMGYNTMDGEENNTVAGSAARRKEEAEKVVEKIREGATRHRTKRGGLGSNDSNVAYAKLKPASYEKQNGGELEMNPLPNSIMGVDEETVGYSNSQEKENAQAEKYQPCEVDGVLGDNNDDNGHLSTVANANAEEKQERANLNMCSAYTHVFADTCRSIAVVIASSIAKLVDGITAEEADSTAAVVVSVLILLSLIPLFQGLVQTATELKAIREEEKTEESPDVTYV</sequence>
<gene>
    <name evidence="8" type="ORF">DBRI1063_LOCUS4974</name>
</gene>
<keyword evidence="7" id="KW-0732">Signal</keyword>
<evidence type="ECO:0000313" key="8">
    <source>
        <dbReference type="EMBL" id="CAD9318641.1"/>
    </source>
</evidence>
<keyword evidence="3" id="KW-0864">Zinc transport</keyword>
<keyword evidence="4 6" id="KW-1133">Transmembrane helix</keyword>
<keyword evidence="3" id="KW-0862">Zinc</keyword>
<organism evidence="8">
    <name type="scientific">Ditylum brightwellii</name>
    <dbReference type="NCBI Taxonomy" id="49249"/>
    <lineage>
        <taxon>Eukaryota</taxon>
        <taxon>Sar</taxon>
        <taxon>Stramenopiles</taxon>
        <taxon>Ochrophyta</taxon>
        <taxon>Bacillariophyta</taxon>
        <taxon>Mediophyceae</taxon>
        <taxon>Lithodesmiophycidae</taxon>
        <taxon>Lithodesmiales</taxon>
        <taxon>Lithodesmiaceae</taxon>
        <taxon>Ditylum</taxon>
    </lineage>
</organism>
<dbReference type="SUPFAM" id="SSF161111">
    <property type="entry name" value="Cation efflux protein transmembrane domain-like"/>
    <property type="match status" value="2"/>
</dbReference>
<comment type="subcellular location">
    <subcellularLocation>
        <location evidence="1">Membrane</location>
        <topology evidence="1">Multi-pass membrane protein</topology>
    </subcellularLocation>
</comment>
<evidence type="ECO:0000256" key="6">
    <source>
        <dbReference type="SAM" id="Phobius"/>
    </source>
</evidence>
<keyword evidence="3" id="KW-0406">Ion transport</keyword>
<evidence type="ECO:0000256" key="4">
    <source>
        <dbReference type="ARBA" id="ARBA00022989"/>
    </source>
</evidence>
<dbReference type="PANTHER" id="PTHR11562">
    <property type="entry name" value="CATION EFFLUX PROTEIN/ ZINC TRANSPORTER"/>
    <property type="match status" value="1"/>
</dbReference>
<feature type="transmembrane region" description="Helical" evidence="6">
    <location>
        <begin position="28"/>
        <end position="46"/>
    </location>
</feature>
<evidence type="ECO:0000256" key="3">
    <source>
        <dbReference type="ARBA" id="ARBA00022906"/>
    </source>
</evidence>
<protein>
    <submittedName>
        <fullName evidence="8">Uncharacterized protein</fullName>
    </submittedName>
</protein>
<dbReference type="InterPro" id="IPR050681">
    <property type="entry name" value="CDF/SLC30A"/>
</dbReference>
<keyword evidence="3" id="KW-0813">Transport</keyword>
<dbReference type="AlphaFoldDB" id="A0A7S2E6Y6"/>
<dbReference type="GO" id="GO:0005886">
    <property type="term" value="C:plasma membrane"/>
    <property type="evidence" value="ECO:0007669"/>
    <property type="project" value="TreeGrafter"/>
</dbReference>
<proteinExistence type="predicted"/>
<dbReference type="InterPro" id="IPR027469">
    <property type="entry name" value="Cation_efflux_TMD_sf"/>
</dbReference>
<evidence type="ECO:0000256" key="5">
    <source>
        <dbReference type="ARBA" id="ARBA00023136"/>
    </source>
</evidence>
<evidence type="ECO:0000256" key="7">
    <source>
        <dbReference type="SAM" id="SignalP"/>
    </source>
</evidence>
<accession>A0A7S2E6Y6</accession>
<evidence type="ECO:0000256" key="1">
    <source>
        <dbReference type="ARBA" id="ARBA00004141"/>
    </source>
</evidence>
<dbReference type="GO" id="GO:0005385">
    <property type="term" value="F:zinc ion transmembrane transporter activity"/>
    <property type="evidence" value="ECO:0007669"/>
    <property type="project" value="TreeGrafter"/>
</dbReference>
<dbReference type="PANTHER" id="PTHR11562:SF17">
    <property type="entry name" value="RE54080P-RELATED"/>
    <property type="match status" value="1"/>
</dbReference>